<evidence type="ECO:0000256" key="1">
    <source>
        <dbReference type="ARBA" id="ARBA00009437"/>
    </source>
</evidence>
<keyword evidence="2" id="KW-0805">Transcription regulation</keyword>
<evidence type="ECO:0000256" key="4">
    <source>
        <dbReference type="ARBA" id="ARBA00023163"/>
    </source>
</evidence>
<evidence type="ECO:0000256" key="3">
    <source>
        <dbReference type="ARBA" id="ARBA00023125"/>
    </source>
</evidence>
<dbReference type="PANTHER" id="PTHR30537:SF31">
    <property type="entry name" value="TRANSCRIPTIONAL REGULATOR, LYSR FAMILY"/>
    <property type="match status" value="1"/>
</dbReference>
<dbReference type="InterPro" id="IPR036388">
    <property type="entry name" value="WH-like_DNA-bd_sf"/>
</dbReference>
<dbReference type="RefSeq" id="WP_182327517.1">
    <property type="nucleotide sequence ID" value="NZ_CP058554.1"/>
</dbReference>
<dbReference type="InterPro" id="IPR058163">
    <property type="entry name" value="LysR-type_TF_proteobact-type"/>
</dbReference>
<dbReference type="InterPro" id="IPR000847">
    <property type="entry name" value="LysR_HTH_N"/>
</dbReference>
<dbReference type="Gene3D" id="1.10.10.10">
    <property type="entry name" value="Winged helix-like DNA-binding domain superfamily/Winged helix DNA-binding domain"/>
    <property type="match status" value="1"/>
</dbReference>
<evidence type="ECO:0000256" key="2">
    <source>
        <dbReference type="ARBA" id="ARBA00023015"/>
    </source>
</evidence>
<keyword evidence="7" id="KW-1185">Reference proteome</keyword>
<keyword evidence="3" id="KW-0238">DNA-binding</keyword>
<evidence type="ECO:0000259" key="5">
    <source>
        <dbReference type="PROSITE" id="PS50931"/>
    </source>
</evidence>
<dbReference type="KEGG" id="cpis:HS961_09835"/>
<dbReference type="Proteomes" id="UP000515240">
    <property type="component" value="Chromosome"/>
</dbReference>
<dbReference type="GO" id="GO:0043565">
    <property type="term" value="F:sequence-specific DNA binding"/>
    <property type="evidence" value="ECO:0007669"/>
    <property type="project" value="TreeGrafter"/>
</dbReference>
<gene>
    <name evidence="6" type="ORF">HS961_09835</name>
</gene>
<dbReference type="InterPro" id="IPR036390">
    <property type="entry name" value="WH_DNA-bd_sf"/>
</dbReference>
<dbReference type="FunFam" id="1.10.10.10:FF:000001">
    <property type="entry name" value="LysR family transcriptional regulator"/>
    <property type="match status" value="1"/>
</dbReference>
<comment type="similarity">
    <text evidence="1">Belongs to the LysR transcriptional regulatory family.</text>
</comment>
<dbReference type="Gene3D" id="3.40.190.290">
    <property type="match status" value="1"/>
</dbReference>
<dbReference type="Pfam" id="PF03466">
    <property type="entry name" value="LysR_substrate"/>
    <property type="match status" value="1"/>
</dbReference>
<dbReference type="SUPFAM" id="SSF46785">
    <property type="entry name" value="Winged helix' DNA-binding domain"/>
    <property type="match status" value="1"/>
</dbReference>
<dbReference type="PANTHER" id="PTHR30537">
    <property type="entry name" value="HTH-TYPE TRANSCRIPTIONAL REGULATOR"/>
    <property type="match status" value="1"/>
</dbReference>
<reference evidence="6 7" key="1">
    <citation type="journal article" date="2020" name="G3 (Bethesda)">
        <title>CeMbio - The Caenorhabditis elegans Microbiome Resource.</title>
        <authorList>
            <person name="Dirksen P."/>
            <person name="Assie A."/>
            <person name="Zimmermann J."/>
            <person name="Zhang F."/>
            <person name="Tietje A.M."/>
            <person name="Marsh S.A."/>
            <person name="Felix M.A."/>
            <person name="Shapira M."/>
            <person name="Kaleta C."/>
            <person name="Schulenburg H."/>
            <person name="Samuel B."/>
        </authorList>
    </citation>
    <scope>NUCLEOTIDE SEQUENCE [LARGE SCALE GENOMIC DNA]</scope>
    <source>
        <strain evidence="6 7">BIGb0172</strain>
    </source>
</reference>
<evidence type="ECO:0000313" key="6">
    <source>
        <dbReference type="EMBL" id="QMV73112.1"/>
    </source>
</evidence>
<dbReference type="GO" id="GO:0006351">
    <property type="term" value="P:DNA-templated transcription"/>
    <property type="evidence" value="ECO:0007669"/>
    <property type="project" value="TreeGrafter"/>
</dbReference>
<dbReference type="GO" id="GO:0003700">
    <property type="term" value="F:DNA-binding transcription factor activity"/>
    <property type="evidence" value="ECO:0007669"/>
    <property type="project" value="InterPro"/>
</dbReference>
<dbReference type="PROSITE" id="PS50931">
    <property type="entry name" value="HTH_LYSR"/>
    <property type="match status" value="1"/>
</dbReference>
<dbReference type="InterPro" id="IPR005119">
    <property type="entry name" value="LysR_subst-bd"/>
</dbReference>
<evidence type="ECO:0000313" key="7">
    <source>
        <dbReference type="Proteomes" id="UP000515240"/>
    </source>
</evidence>
<accession>A0A7G5EGI7</accession>
<protein>
    <submittedName>
        <fullName evidence="6">LysR family transcriptional regulator</fullName>
    </submittedName>
</protein>
<dbReference type="AlphaFoldDB" id="A0A7G5EGI7"/>
<dbReference type="Pfam" id="PF00126">
    <property type="entry name" value="HTH_1"/>
    <property type="match status" value="1"/>
</dbReference>
<name>A0A7G5EGI7_9BURK</name>
<keyword evidence="4" id="KW-0804">Transcription</keyword>
<dbReference type="EMBL" id="CP058554">
    <property type="protein sequence ID" value="QMV73112.1"/>
    <property type="molecule type" value="Genomic_DNA"/>
</dbReference>
<dbReference type="CDD" id="cd08473">
    <property type="entry name" value="PBP2_CrgA_like_4"/>
    <property type="match status" value="1"/>
</dbReference>
<sequence>MKYDLNDMYYFAEVVERGGFAAAGRALGVPKSRLSRRIADLEAQLGVRLLQRTTRRLSLTDAGETFLRHAQTAREAAQNAQAEMEQTQREPSGTVRVSCPVTLAQGAVGKLLPAFLRTYAKVRIEMLVTNRTINLIEEGIDVALRVRANLNDSGSLVVKRLGMTRQRLVASPELLAVHGVPQTPQDLGSKLPTMSLTSADGNSTLQLVGPEGEHVTIHHQARYVADDLVTLKYAVLDGIGACWMPAAMVRDEVANGDLVELLTDWSIPEGILHAAFVSRRNMAPAQRAFLDFMGENLPLQRIGQNDGT</sequence>
<feature type="domain" description="HTH lysR-type" evidence="5">
    <location>
        <begin position="1"/>
        <end position="60"/>
    </location>
</feature>
<proteinExistence type="inferred from homology"/>
<dbReference type="SUPFAM" id="SSF53850">
    <property type="entry name" value="Periplasmic binding protein-like II"/>
    <property type="match status" value="1"/>
</dbReference>
<organism evidence="6 7">
    <name type="scientific">Comamonas piscis</name>
    <dbReference type="NCBI Taxonomy" id="1562974"/>
    <lineage>
        <taxon>Bacteria</taxon>
        <taxon>Pseudomonadati</taxon>
        <taxon>Pseudomonadota</taxon>
        <taxon>Betaproteobacteria</taxon>
        <taxon>Burkholderiales</taxon>
        <taxon>Comamonadaceae</taxon>
        <taxon>Comamonas</taxon>
    </lineage>
</organism>